<gene>
    <name evidence="2" type="ORF">KDW95_21965</name>
</gene>
<evidence type="ECO:0000313" key="3">
    <source>
        <dbReference type="Proteomes" id="UP001058461"/>
    </source>
</evidence>
<name>A0ABY5HHP0_9GAMM</name>
<dbReference type="InterPro" id="IPR018640">
    <property type="entry name" value="DUF2063"/>
</dbReference>
<dbReference type="Pfam" id="PF09836">
    <property type="entry name" value="DUF2063"/>
    <property type="match status" value="1"/>
</dbReference>
<evidence type="ECO:0000259" key="1">
    <source>
        <dbReference type="Pfam" id="PF09836"/>
    </source>
</evidence>
<dbReference type="GO" id="GO:0003677">
    <property type="term" value="F:DNA binding"/>
    <property type="evidence" value="ECO:0007669"/>
    <property type="project" value="UniProtKB-KW"/>
</dbReference>
<dbReference type="InterPro" id="IPR044922">
    <property type="entry name" value="DUF2063_N_sf"/>
</dbReference>
<dbReference type="Proteomes" id="UP001058461">
    <property type="component" value="Chromosome"/>
</dbReference>
<proteinExistence type="predicted"/>
<sequence>MSALNRLQRAFAEDLWGTELRHLQGLVLDGRLPAARLLQIYRNNFSISLEEALAADYPVLKRLVGTEFFQFLADHYLRAHPSRCGDLLQFGDRMPAFIAGFKPAAGLAYLSDVARLEWACHEVVHAPDNETVDIQTLALMSSGKLAQLHFRLGPACRLVDSIFPIYHIWQCNQAEIEDPQAIHLNSGAETVLVIRPQLRVQLWSLQPGASLLLQQLAQGAPLGHAVEQVLAGDPTFDLQPLVSHYLAAGVLVPLKSKSDRPSPAGAQS</sequence>
<dbReference type="Gene3D" id="1.10.150.690">
    <property type="entry name" value="DUF2063"/>
    <property type="match status" value="1"/>
</dbReference>
<accession>A0ABY5HHP0</accession>
<keyword evidence="3" id="KW-1185">Reference proteome</keyword>
<dbReference type="RefSeq" id="WP_255853921.1">
    <property type="nucleotide sequence ID" value="NZ_CP073347.1"/>
</dbReference>
<evidence type="ECO:0000313" key="2">
    <source>
        <dbReference type="EMBL" id="UTW11877.1"/>
    </source>
</evidence>
<reference evidence="2" key="1">
    <citation type="submission" date="2021-04" db="EMBL/GenBank/DDBJ databases">
        <title>Oceanospirillales bacteria with DddD are important DMSP degraders in coastal seawater.</title>
        <authorList>
            <person name="Liu J."/>
        </authorList>
    </citation>
    <scope>NUCLEOTIDE SEQUENCE</scope>
    <source>
        <strain evidence="2">D13-1</strain>
    </source>
</reference>
<protein>
    <submittedName>
        <fullName evidence="2">DNA-binding domain-containing protein</fullName>
    </submittedName>
</protein>
<organism evidence="2 3">
    <name type="scientific">Marinobacterium rhizophilum</name>
    <dbReference type="NCBI Taxonomy" id="420402"/>
    <lineage>
        <taxon>Bacteria</taxon>
        <taxon>Pseudomonadati</taxon>
        <taxon>Pseudomonadota</taxon>
        <taxon>Gammaproteobacteria</taxon>
        <taxon>Oceanospirillales</taxon>
        <taxon>Oceanospirillaceae</taxon>
        <taxon>Marinobacterium</taxon>
    </lineage>
</organism>
<feature type="domain" description="Putative DNA-binding" evidence="1">
    <location>
        <begin position="7"/>
        <end position="98"/>
    </location>
</feature>
<keyword evidence="2" id="KW-0238">DNA-binding</keyword>
<dbReference type="EMBL" id="CP073347">
    <property type="protein sequence ID" value="UTW11877.1"/>
    <property type="molecule type" value="Genomic_DNA"/>
</dbReference>